<gene>
    <name evidence="1" type="ORF">J4203_03010</name>
</gene>
<organism evidence="1 2">
    <name type="scientific">Candidatus Iainarchaeum sp</name>
    <dbReference type="NCBI Taxonomy" id="3101447"/>
    <lineage>
        <taxon>Archaea</taxon>
        <taxon>Candidatus Iainarchaeota</taxon>
        <taxon>Candidatus Iainarchaeia</taxon>
        <taxon>Candidatus Iainarchaeales</taxon>
        <taxon>Candidatus Iainarchaeaceae</taxon>
        <taxon>Candidatus Iainarchaeum</taxon>
    </lineage>
</organism>
<name>A0A8T4L811_9ARCH</name>
<evidence type="ECO:0000313" key="1">
    <source>
        <dbReference type="EMBL" id="MBS3062817.1"/>
    </source>
</evidence>
<comment type="caution">
    <text evidence="1">The sequence shown here is derived from an EMBL/GenBank/DDBJ whole genome shotgun (WGS) entry which is preliminary data.</text>
</comment>
<sequence>MTNDYFADAKKRLEQQIPPHDTTQFTEMRNKIRAALEKQENEYLLTVRSLKTLVLGDWNTDEKKQLLYRLRNLLLKNGLYAETIAGYYEMNKKGGLTQEQIFGTCCARHQLIVFIDGTGTGTVTEQNYLNTYYIFQGKVIFFIKEEKFDKLKDNPSEYIKNFPTIITYKNGDLPEKILIYSRLRIYRLAEIIQRQAAIGKGLKNPKYETWEKRVKNLKQ</sequence>
<reference evidence="1" key="1">
    <citation type="submission" date="2021-03" db="EMBL/GenBank/DDBJ databases">
        <authorList>
            <person name="Jaffe A."/>
        </authorList>
    </citation>
    <scope>NUCLEOTIDE SEQUENCE</scope>
    <source>
        <strain evidence="1">RIFCSPLOWO2_01_FULL_58_19</strain>
    </source>
</reference>
<dbReference type="AlphaFoldDB" id="A0A8T4L811"/>
<dbReference type="EMBL" id="JAGVWE010000003">
    <property type="protein sequence ID" value="MBS3062817.1"/>
    <property type="molecule type" value="Genomic_DNA"/>
</dbReference>
<evidence type="ECO:0000313" key="2">
    <source>
        <dbReference type="Proteomes" id="UP000678237"/>
    </source>
</evidence>
<accession>A0A8T4L811</accession>
<proteinExistence type="predicted"/>
<dbReference type="Proteomes" id="UP000678237">
    <property type="component" value="Unassembled WGS sequence"/>
</dbReference>
<reference evidence="1" key="2">
    <citation type="submission" date="2021-05" db="EMBL/GenBank/DDBJ databases">
        <title>Protein family content uncovers lineage relationships and bacterial pathway maintenance mechanisms in DPANN archaea.</title>
        <authorList>
            <person name="Castelle C.J."/>
            <person name="Meheust R."/>
            <person name="Jaffe A.L."/>
            <person name="Seitz K."/>
            <person name="Gong X."/>
            <person name="Baker B.J."/>
            <person name="Banfield J.F."/>
        </authorList>
    </citation>
    <scope>NUCLEOTIDE SEQUENCE</scope>
    <source>
        <strain evidence="1">RIFCSPLOWO2_01_FULL_58_19</strain>
    </source>
</reference>
<protein>
    <submittedName>
        <fullName evidence="1">Uncharacterized protein</fullName>
    </submittedName>
</protein>